<evidence type="ECO:0000256" key="7">
    <source>
        <dbReference type="RuleBase" id="RU367056"/>
    </source>
</evidence>
<organism evidence="9">
    <name type="scientific">Darwinula stevensoni</name>
    <dbReference type="NCBI Taxonomy" id="69355"/>
    <lineage>
        <taxon>Eukaryota</taxon>
        <taxon>Metazoa</taxon>
        <taxon>Ecdysozoa</taxon>
        <taxon>Arthropoda</taxon>
        <taxon>Crustacea</taxon>
        <taxon>Oligostraca</taxon>
        <taxon>Ostracoda</taxon>
        <taxon>Podocopa</taxon>
        <taxon>Podocopida</taxon>
        <taxon>Darwinulocopina</taxon>
        <taxon>Darwinuloidea</taxon>
        <taxon>Darwinulidae</taxon>
        <taxon>Darwinula</taxon>
    </lineage>
</organism>
<dbReference type="PANTHER" id="PTHR15642:SF3">
    <property type="entry name" value="CYTOCHROME C OXIDASE ASSEMBLY FACTOR 3 HOMOLOG, MITOCHONDRIAL"/>
    <property type="match status" value="1"/>
</dbReference>
<evidence type="ECO:0000256" key="3">
    <source>
        <dbReference type="ARBA" id="ARBA00022692"/>
    </source>
</evidence>
<dbReference type="AlphaFoldDB" id="A0A7R9FRB2"/>
<dbReference type="InterPro" id="IPR018628">
    <property type="entry name" value="Coa3_CC"/>
</dbReference>
<evidence type="ECO:0000256" key="4">
    <source>
        <dbReference type="ARBA" id="ARBA00022989"/>
    </source>
</evidence>
<evidence type="ECO:0000256" key="6">
    <source>
        <dbReference type="ARBA" id="ARBA00023136"/>
    </source>
</evidence>
<feature type="transmembrane region" description="Helical" evidence="7">
    <location>
        <begin position="42"/>
        <end position="61"/>
    </location>
</feature>
<evidence type="ECO:0000256" key="1">
    <source>
        <dbReference type="ARBA" id="ARBA00004304"/>
    </source>
</evidence>
<keyword evidence="6 7" id="KW-0472">Membrane</keyword>
<dbReference type="InterPro" id="IPR041752">
    <property type="entry name" value="Coa3"/>
</dbReference>
<keyword evidence="3 7" id="KW-0812">Transmembrane</keyword>
<dbReference type="OrthoDB" id="6378898at2759"/>
<protein>
    <recommendedName>
        <fullName evidence="7">Cytochrome c oxidase assembly factor 3</fullName>
    </recommendedName>
</protein>
<sequence>MPKVDLKKDKGITQMHIDYMKKFEKENLLRVQKLKRVRQRNFLTGLLLGAGVLSIYTYSIVAVKQEKFLDDFEDPVEQSKEL</sequence>
<feature type="domain" description="Cytochrome c oxidase assembly factor 3 mitochondrial coiled-coil" evidence="8">
    <location>
        <begin position="27"/>
        <end position="75"/>
    </location>
</feature>
<name>A0A7R9FRB2_9CRUS</name>
<evidence type="ECO:0000313" key="9">
    <source>
        <dbReference type="EMBL" id="CAD7251820.1"/>
    </source>
</evidence>
<comment type="similarity">
    <text evidence="2 7">Belongs to the COA3 family.</text>
</comment>
<keyword evidence="4 7" id="KW-1133">Transmembrane helix</keyword>
<accession>A0A7R9FRB2</accession>
<dbReference type="GO" id="GO:0005743">
    <property type="term" value="C:mitochondrial inner membrane"/>
    <property type="evidence" value="ECO:0007669"/>
    <property type="project" value="UniProtKB-UniRule"/>
</dbReference>
<dbReference type="Pfam" id="PF09813">
    <property type="entry name" value="Coa3_cc"/>
    <property type="match status" value="1"/>
</dbReference>
<dbReference type="Proteomes" id="UP000677054">
    <property type="component" value="Unassembled WGS sequence"/>
</dbReference>
<dbReference type="GO" id="GO:0033617">
    <property type="term" value="P:mitochondrial respiratory chain complex IV assembly"/>
    <property type="evidence" value="ECO:0007669"/>
    <property type="project" value="UniProtKB-UniRule"/>
</dbReference>
<reference evidence="9" key="1">
    <citation type="submission" date="2020-11" db="EMBL/GenBank/DDBJ databases">
        <authorList>
            <person name="Tran Van P."/>
        </authorList>
    </citation>
    <scope>NUCLEOTIDE SEQUENCE</scope>
</reference>
<keyword evidence="10" id="KW-1185">Reference proteome</keyword>
<gene>
    <name evidence="9" type="ORF">DSTB1V02_LOCUS11582</name>
</gene>
<evidence type="ECO:0000259" key="8">
    <source>
        <dbReference type="Pfam" id="PF09813"/>
    </source>
</evidence>
<comment type="function">
    <text evidence="7">Required for assembly of cytochrome c oxidase (complex IV).</text>
</comment>
<proteinExistence type="inferred from homology"/>
<evidence type="ECO:0000256" key="5">
    <source>
        <dbReference type="ARBA" id="ARBA00023128"/>
    </source>
</evidence>
<dbReference type="EMBL" id="CAJPEV010003853">
    <property type="protein sequence ID" value="CAG0900670.1"/>
    <property type="molecule type" value="Genomic_DNA"/>
</dbReference>
<keyword evidence="7" id="KW-0999">Mitochondrion inner membrane</keyword>
<dbReference type="PANTHER" id="PTHR15642">
    <property type="entry name" value="CYTOCHROME C OXIDASE ASSEMBLY FACTOR 3, MITOCHONDRIAL"/>
    <property type="match status" value="1"/>
</dbReference>
<comment type="subcellular location">
    <subcellularLocation>
        <location evidence="1">Mitochondrion membrane</location>
        <topology evidence="1">Single-pass membrane protein</topology>
    </subcellularLocation>
</comment>
<comment type="subunit">
    <text evidence="7">Component of 250-400 kDa complexes called cytochrome oxidase assembly intermediates or COA complexes.</text>
</comment>
<evidence type="ECO:0000256" key="2">
    <source>
        <dbReference type="ARBA" id="ARBA00007035"/>
    </source>
</evidence>
<dbReference type="EMBL" id="LR903370">
    <property type="protein sequence ID" value="CAD7251820.1"/>
    <property type="molecule type" value="Genomic_DNA"/>
</dbReference>
<keyword evidence="5 7" id="KW-0496">Mitochondrion</keyword>
<evidence type="ECO:0000313" key="10">
    <source>
        <dbReference type="Proteomes" id="UP000677054"/>
    </source>
</evidence>